<organism evidence="12 13">
    <name type="scientific">Insolitispirillum peregrinum</name>
    <dbReference type="NCBI Taxonomy" id="80876"/>
    <lineage>
        <taxon>Bacteria</taxon>
        <taxon>Pseudomonadati</taxon>
        <taxon>Pseudomonadota</taxon>
        <taxon>Alphaproteobacteria</taxon>
        <taxon>Rhodospirillales</taxon>
        <taxon>Novispirillaceae</taxon>
        <taxon>Insolitispirillum</taxon>
    </lineage>
</organism>
<feature type="domain" description="PAC" evidence="11">
    <location>
        <begin position="285"/>
        <end position="337"/>
    </location>
</feature>
<dbReference type="PRINTS" id="PR00344">
    <property type="entry name" value="BCTRLSENSOR"/>
</dbReference>
<evidence type="ECO:0000259" key="11">
    <source>
        <dbReference type="PROSITE" id="PS50113"/>
    </source>
</evidence>
<dbReference type="SUPFAM" id="SSF52172">
    <property type="entry name" value="CheY-like"/>
    <property type="match status" value="1"/>
</dbReference>
<dbReference type="PROSITE" id="PS50109">
    <property type="entry name" value="HIS_KIN"/>
    <property type="match status" value="1"/>
</dbReference>
<dbReference type="SUPFAM" id="SSF47384">
    <property type="entry name" value="Homodimeric domain of signal transducing histidine kinase"/>
    <property type="match status" value="1"/>
</dbReference>
<dbReference type="GO" id="GO:0009927">
    <property type="term" value="F:histidine phosphotransfer kinase activity"/>
    <property type="evidence" value="ECO:0007669"/>
    <property type="project" value="TreeGrafter"/>
</dbReference>
<dbReference type="STRING" id="80876.SAMN05421779_105291"/>
<dbReference type="CDD" id="cd00130">
    <property type="entry name" value="PAS"/>
    <property type="match status" value="1"/>
</dbReference>
<protein>
    <recommendedName>
        <fullName evidence="2">histidine kinase</fullName>
        <ecNumber evidence="2">2.7.13.3</ecNumber>
    </recommendedName>
</protein>
<evidence type="ECO:0000256" key="1">
    <source>
        <dbReference type="ARBA" id="ARBA00000085"/>
    </source>
</evidence>
<dbReference type="InterPro" id="IPR005467">
    <property type="entry name" value="His_kinase_dom"/>
</dbReference>
<dbReference type="CDD" id="cd00082">
    <property type="entry name" value="HisKA"/>
    <property type="match status" value="1"/>
</dbReference>
<dbReference type="PROSITE" id="PS50113">
    <property type="entry name" value="PAC"/>
    <property type="match status" value="1"/>
</dbReference>
<dbReference type="Proteomes" id="UP000185678">
    <property type="component" value="Unassembled WGS sequence"/>
</dbReference>
<dbReference type="Gene3D" id="3.40.50.2300">
    <property type="match status" value="1"/>
</dbReference>
<dbReference type="Pfam" id="PF02518">
    <property type="entry name" value="HATPase_c"/>
    <property type="match status" value="1"/>
</dbReference>
<dbReference type="SMART" id="SM00086">
    <property type="entry name" value="PAC"/>
    <property type="match status" value="1"/>
</dbReference>
<dbReference type="EC" id="2.7.13.3" evidence="2"/>
<dbReference type="Gene3D" id="1.10.287.130">
    <property type="match status" value="1"/>
</dbReference>
<dbReference type="InterPro" id="IPR036097">
    <property type="entry name" value="HisK_dim/P_sf"/>
</dbReference>
<keyword evidence="7" id="KW-0472">Membrane</keyword>
<accession>A0A1N7NQ76</accession>
<sequence length="857" mass="94532">MRQPRCPDRRTILEHTLRILDQRSFIAITVFLLSGMIGFFVLYNAMSNQKEDGEALRYAGRQEVLFQSIAAEALRLRGSTSASEQQTSLQTIQNLRAELAEGSTYLTSDIVPVQIATYYANLWHTKTGEAFLFLKTIERALSDPTVPIPQPSPLLDQLDTGAQMYLAHYQGEIHHLEWSIIGVTLVQLLLVAVIYATVLKPMRKTVHQQMRRMQLFSKAVEQSGSMVVVTDANSIISYANQRTIAYSGYQLDELVGQTPRLFQSDKTSPHIYKSLWQTLEKGEVWEGELQNRRKDGSLYWVQATISPIKTEQGVIEGYLSIEHDITIVKQALEENEEVREQLLTAIEAIDDAFALFDKNERLILWNSRCQMIFHGVQDLIRPGITFEELLREGARRGQYSGVDDQEQFVRQRLESFRTAEGEFEIQLANGTWLLGADRKTVDGGRVMLRIDITRIKEVEEALRVAKGQADAANQAKSAFLSSMSHELRTPLNAILGFAQMMQIMPGESLTKQQDKCVNHILKGGQHLLELINEVLDLAKIEAGKVEVSIEPLHLGDLLAECLSLVAGSAQARNISIHTPKTTCIIRADHTRARQVILNLLSNAVKYNSLNGSISITTHLLDDGDRVRLTVSDTGPGIPLEKQGDMFKPFNRLGAETSDIEGTGIGLSITRQLIRLMGGEISFVSVPGTGSAFSLDFLTHTSPGISLPAISDSAPIERLYADLAGTVVCVEDNPANITLLEMIFSSVPRISVSIATSAEDGLEIIGRTLPDLVLMDVNLPGISGFEAVEELRKDPTTSHIPVVAMTANAANNIIPRGLSAGFTSVLIKPIVIPDLMNILANHLQGGRHANDSSASAAE</sequence>
<evidence type="ECO:0000313" key="12">
    <source>
        <dbReference type="EMBL" id="SIT00461.1"/>
    </source>
</evidence>
<dbReference type="AlphaFoldDB" id="A0A1N7NQ76"/>
<feature type="transmembrane region" description="Helical" evidence="7">
    <location>
        <begin position="25"/>
        <end position="46"/>
    </location>
</feature>
<keyword evidence="5" id="KW-0418">Kinase</keyword>
<feature type="domain" description="PAS" evidence="10">
    <location>
        <begin position="212"/>
        <end position="282"/>
    </location>
</feature>
<dbReference type="SMART" id="SM00388">
    <property type="entry name" value="HisKA"/>
    <property type="match status" value="1"/>
</dbReference>
<dbReference type="PROSITE" id="PS50112">
    <property type="entry name" value="PAS"/>
    <property type="match status" value="1"/>
</dbReference>
<feature type="domain" description="Response regulatory" evidence="9">
    <location>
        <begin position="725"/>
        <end position="842"/>
    </location>
</feature>
<dbReference type="Pfam" id="PF00072">
    <property type="entry name" value="Response_reg"/>
    <property type="match status" value="1"/>
</dbReference>
<evidence type="ECO:0000313" key="13">
    <source>
        <dbReference type="Proteomes" id="UP000185678"/>
    </source>
</evidence>
<keyword evidence="7" id="KW-1133">Transmembrane helix</keyword>
<dbReference type="InterPro" id="IPR035965">
    <property type="entry name" value="PAS-like_dom_sf"/>
</dbReference>
<dbReference type="InterPro" id="IPR003594">
    <property type="entry name" value="HATPase_dom"/>
</dbReference>
<evidence type="ECO:0000256" key="3">
    <source>
        <dbReference type="ARBA" id="ARBA00022553"/>
    </source>
</evidence>
<dbReference type="GO" id="GO:0000155">
    <property type="term" value="F:phosphorelay sensor kinase activity"/>
    <property type="evidence" value="ECO:0007669"/>
    <property type="project" value="InterPro"/>
</dbReference>
<keyword evidence="13" id="KW-1185">Reference proteome</keyword>
<dbReference type="NCBIfam" id="TIGR00229">
    <property type="entry name" value="sensory_box"/>
    <property type="match status" value="1"/>
</dbReference>
<feature type="domain" description="Histidine kinase" evidence="8">
    <location>
        <begin position="482"/>
        <end position="700"/>
    </location>
</feature>
<feature type="modified residue" description="4-aspartylphosphate" evidence="6">
    <location>
        <position position="775"/>
    </location>
</feature>
<evidence type="ECO:0000256" key="5">
    <source>
        <dbReference type="ARBA" id="ARBA00022777"/>
    </source>
</evidence>
<dbReference type="PANTHER" id="PTHR43047">
    <property type="entry name" value="TWO-COMPONENT HISTIDINE PROTEIN KINASE"/>
    <property type="match status" value="1"/>
</dbReference>
<dbReference type="Pfam" id="PF13426">
    <property type="entry name" value="PAS_9"/>
    <property type="match status" value="1"/>
</dbReference>
<keyword evidence="3 6" id="KW-0597">Phosphoprotein</keyword>
<dbReference type="Gene3D" id="3.30.450.20">
    <property type="entry name" value="PAS domain"/>
    <property type="match status" value="2"/>
</dbReference>
<keyword evidence="4" id="KW-0808">Transferase</keyword>
<dbReference type="InterPro" id="IPR036890">
    <property type="entry name" value="HATPase_C_sf"/>
</dbReference>
<evidence type="ECO:0000259" key="9">
    <source>
        <dbReference type="PROSITE" id="PS50110"/>
    </source>
</evidence>
<evidence type="ECO:0000259" key="10">
    <source>
        <dbReference type="PROSITE" id="PS50112"/>
    </source>
</evidence>
<proteinExistence type="predicted"/>
<dbReference type="InterPro" id="IPR000014">
    <property type="entry name" value="PAS"/>
</dbReference>
<comment type="catalytic activity">
    <reaction evidence="1">
        <text>ATP + protein L-histidine = ADP + protein N-phospho-L-histidine.</text>
        <dbReference type="EC" id="2.7.13.3"/>
    </reaction>
</comment>
<keyword evidence="7" id="KW-0812">Transmembrane</keyword>
<dbReference type="InterPro" id="IPR000700">
    <property type="entry name" value="PAS-assoc_C"/>
</dbReference>
<dbReference type="PANTHER" id="PTHR43047:SF72">
    <property type="entry name" value="OSMOSENSING HISTIDINE PROTEIN KINASE SLN1"/>
    <property type="match status" value="1"/>
</dbReference>
<gene>
    <name evidence="12" type="ORF">SAMN05421779_105291</name>
</gene>
<reference evidence="12 13" key="1">
    <citation type="submission" date="2017-01" db="EMBL/GenBank/DDBJ databases">
        <authorList>
            <person name="Mah S.A."/>
            <person name="Swanson W.J."/>
            <person name="Moy G.W."/>
            <person name="Vacquier V.D."/>
        </authorList>
    </citation>
    <scope>NUCLEOTIDE SEQUENCE [LARGE SCALE GENOMIC DNA]</scope>
    <source>
        <strain evidence="12 13">DSM 11589</strain>
    </source>
</reference>
<dbReference type="PROSITE" id="PS50110">
    <property type="entry name" value="RESPONSE_REGULATORY"/>
    <property type="match status" value="1"/>
</dbReference>
<dbReference type="Pfam" id="PF00512">
    <property type="entry name" value="HisKA"/>
    <property type="match status" value="1"/>
</dbReference>
<evidence type="ECO:0000256" key="6">
    <source>
        <dbReference type="PROSITE-ProRule" id="PRU00169"/>
    </source>
</evidence>
<dbReference type="SMART" id="SM00091">
    <property type="entry name" value="PAS"/>
    <property type="match status" value="2"/>
</dbReference>
<evidence type="ECO:0000256" key="4">
    <source>
        <dbReference type="ARBA" id="ARBA00022679"/>
    </source>
</evidence>
<dbReference type="InterPro" id="IPR001610">
    <property type="entry name" value="PAC"/>
</dbReference>
<dbReference type="RefSeq" id="WP_076401196.1">
    <property type="nucleotide sequence ID" value="NZ_FTOA01000005.1"/>
</dbReference>
<dbReference type="GO" id="GO:0005886">
    <property type="term" value="C:plasma membrane"/>
    <property type="evidence" value="ECO:0007669"/>
    <property type="project" value="TreeGrafter"/>
</dbReference>
<dbReference type="SUPFAM" id="SSF55874">
    <property type="entry name" value="ATPase domain of HSP90 chaperone/DNA topoisomerase II/histidine kinase"/>
    <property type="match status" value="1"/>
</dbReference>
<dbReference type="InterPro" id="IPR004358">
    <property type="entry name" value="Sig_transdc_His_kin-like_C"/>
</dbReference>
<dbReference type="Pfam" id="PF12860">
    <property type="entry name" value="PAS_7"/>
    <property type="match status" value="1"/>
</dbReference>
<dbReference type="InterPro" id="IPR001789">
    <property type="entry name" value="Sig_transdc_resp-reg_receiver"/>
</dbReference>
<evidence type="ECO:0000259" key="8">
    <source>
        <dbReference type="PROSITE" id="PS50109"/>
    </source>
</evidence>
<dbReference type="EMBL" id="FTOA01000005">
    <property type="protein sequence ID" value="SIT00461.1"/>
    <property type="molecule type" value="Genomic_DNA"/>
</dbReference>
<evidence type="ECO:0000256" key="2">
    <source>
        <dbReference type="ARBA" id="ARBA00012438"/>
    </source>
</evidence>
<dbReference type="SUPFAM" id="SSF55785">
    <property type="entry name" value="PYP-like sensor domain (PAS domain)"/>
    <property type="match status" value="2"/>
</dbReference>
<dbReference type="InterPro" id="IPR003661">
    <property type="entry name" value="HisK_dim/P_dom"/>
</dbReference>
<evidence type="ECO:0000256" key="7">
    <source>
        <dbReference type="SAM" id="Phobius"/>
    </source>
</evidence>
<dbReference type="SMART" id="SM00387">
    <property type="entry name" value="HATPase_c"/>
    <property type="match status" value="1"/>
</dbReference>
<name>A0A1N7NQ76_9PROT</name>
<dbReference type="SMART" id="SM00448">
    <property type="entry name" value="REC"/>
    <property type="match status" value="1"/>
</dbReference>
<dbReference type="Gene3D" id="3.30.565.10">
    <property type="entry name" value="Histidine kinase-like ATPase, C-terminal domain"/>
    <property type="match status" value="1"/>
</dbReference>
<dbReference type="InterPro" id="IPR011006">
    <property type="entry name" value="CheY-like_superfamily"/>
</dbReference>